<evidence type="ECO:0000256" key="1">
    <source>
        <dbReference type="SAM" id="MobiDB-lite"/>
    </source>
</evidence>
<protein>
    <submittedName>
        <fullName evidence="6">Type IV secretion protein Rhs</fullName>
    </submittedName>
</protein>
<feature type="region of interest" description="Disordered" evidence="1">
    <location>
        <begin position="690"/>
        <end position="755"/>
    </location>
</feature>
<gene>
    <name evidence="6" type="ORF">B7G54_18010</name>
    <name evidence="5" type="ORF">LMG29660_03360</name>
</gene>
<dbReference type="RefSeq" id="WP_085040291.1">
    <property type="nucleotide sequence ID" value="NZ_CADIKG010000007.1"/>
</dbReference>
<keyword evidence="7" id="KW-1185">Reference proteome</keyword>
<dbReference type="EMBL" id="CADIKG010000007">
    <property type="protein sequence ID" value="CAB3758196.1"/>
    <property type="molecule type" value="Genomic_DNA"/>
</dbReference>
<sequence length="947" mass="99324">MSTNMDVLKKLAGDWSQYDRFLWVTTPLGANALVAESLLGWEAVDHGGYRFQLTALSGNAALPLERLVGATILIEWRAREGSDVRRPVHGHIIAAERIGYNGGLARFRLEVEPWLSVLRQRVDHYNFQNASVLDISEQIFGYYTAGTVVPAWRWALADPARYRKRSLTTQAGESDFDFLQRLWAEEGIFYWFEHAGDAHASSLGKHTLVLADSNQSFTPNKPAVIGFHQTSDGDPAGSIQHFMTARRWRIGRVARASWDHRTLSNRLTGAQVDGVAMAGEDRDVSGPYAFQTAALGDQRARQQLDAQRVATLCSEGRSTCMTLHPGMRFTIDGHPALKASDAFVCLRVQHSVRANVDADVHAAIEQALGDIPPMLDTDVNEYGVAHALHAALGSGTHDGAPLVGNESVYANSFVALPAGQTYRPLIEGGHGAHSHPVVAVQGAQTAIVVGAGDPVHTDRDYRVRIQHHAQRGQKAASLEDHPHVPNAPADRNAGTWTRVLTPVGGDNWGGVSVPRVGQEVWTEWLEGQPDRPVVVGSLYNGQGNADAQHNAQAGGPASSTGNAAAWFAGNGHPAALTGIKTQDLNLSQQGTGGYRQFLLDDTAGEASARLYTTNHNSGLTLGHLKEIQDNQRQADRGYGMELTTDAAAALRGGSGMLVNAARGASQMDASAAGQVLTQNRQLLDGLAEAARTQGAEPAQPAARVGAAPGDTGHATGPDGSTQSAAVTGLQQSEQALAATRAGRTSAQAGGGSGSTVAWSRPHVVAHGADGLAAVTPGSQVWVSGTETVLSAGQDLQWTAKGKTTLAATHGIAFYTQGNAAGERPVAGQGIALHAASGAVSLQAQNAGTLGAAAQQAVVLSSSQGAANLQAPKRLLLNAAKAYLKMEGGNIEVGAPGRVEFKSAQRELTGPRGAGGQTSLGSSSAKDCQLRLSGAAASHDSIVMLPAG</sequence>
<dbReference type="Pfam" id="PF13296">
    <property type="entry name" value="T6SS_Vgr"/>
    <property type="match status" value="1"/>
</dbReference>
<dbReference type="SUPFAM" id="SSF69279">
    <property type="entry name" value="Phage tail proteins"/>
    <property type="match status" value="2"/>
</dbReference>
<feature type="domain" description="Putative type VI secretion system Rhs element associated Vgr" evidence="4">
    <location>
        <begin position="590"/>
        <end position="690"/>
    </location>
</feature>
<dbReference type="Pfam" id="PF10106">
    <property type="entry name" value="DUF2345"/>
    <property type="match status" value="1"/>
</dbReference>
<dbReference type="SUPFAM" id="SSF69255">
    <property type="entry name" value="gp5 N-terminal domain-like"/>
    <property type="match status" value="1"/>
</dbReference>
<dbReference type="Proteomes" id="UP000494135">
    <property type="component" value="Unassembled WGS sequence"/>
</dbReference>
<feature type="domain" description="Gp5/Type VI secretion system Vgr protein OB-fold" evidence="2">
    <location>
        <begin position="488"/>
        <end position="539"/>
    </location>
</feature>
<dbReference type="OrthoDB" id="1907165at2"/>
<evidence type="ECO:0000313" key="5">
    <source>
        <dbReference type="EMBL" id="CAB3758196.1"/>
    </source>
</evidence>
<proteinExistence type="predicted"/>
<evidence type="ECO:0000313" key="8">
    <source>
        <dbReference type="Proteomes" id="UP000494135"/>
    </source>
</evidence>
<dbReference type="EMBL" id="NBYX01000008">
    <property type="protein sequence ID" value="ORT85057.1"/>
    <property type="molecule type" value="Genomic_DNA"/>
</dbReference>
<feature type="domain" description="DUF2345" evidence="3">
    <location>
        <begin position="752"/>
        <end position="910"/>
    </location>
</feature>
<dbReference type="Gene3D" id="2.40.50.230">
    <property type="entry name" value="Gp5 N-terminal domain"/>
    <property type="match status" value="1"/>
</dbReference>
<feature type="compositionally biased region" description="Low complexity" evidence="1">
    <location>
        <begin position="737"/>
        <end position="747"/>
    </location>
</feature>
<evidence type="ECO:0000313" key="7">
    <source>
        <dbReference type="Proteomes" id="UP000193146"/>
    </source>
</evidence>
<accession>A0A1X1PG35</accession>
<dbReference type="Pfam" id="PF05954">
    <property type="entry name" value="Phage_GPD"/>
    <property type="match status" value="1"/>
</dbReference>
<dbReference type="Gene3D" id="3.55.50.10">
    <property type="entry name" value="Baseplate protein-like domains"/>
    <property type="match status" value="1"/>
</dbReference>
<dbReference type="InterPro" id="IPR028244">
    <property type="entry name" value="T6SS_Rhs_Vgr_dom"/>
</dbReference>
<dbReference type="Proteomes" id="UP000193146">
    <property type="component" value="Unassembled WGS sequence"/>
</dbReference>
<dbReference type="Gene3D" id="4.10.220.110">
    <property type="match status" value="1"/>
</dbReference>
<organism evidence="6 7">
    <name type="scientific">Burkholderia puraquae</name>
    <dbReference type="NCBI Taxonomy" id="1904757"/>
    <lineage>
        <taxon>Bacteria</taxon>
        <taxon>Pseudomonadati</taxon>
        <taxon>Pseudomonadota</taxon>
        <taxon>Betaproteobacteria</taxon>
        <taxon>Burkholderiales</taxon>
        <taxon>Burkholderiaceae</taxon>
        <taxon>Burkholderia</taxon>
        <taxon>Burkholderia cepacia complex</taxon>
    </lineage>
</organism>
<feature type="region of interest" description="Disordered" evidence="1">
    <location>
        <begin position="471"/>
        <end position="492"/>
    </location>
</feature>
<dbReference type="Gene3D" id="2.30.110.50">
    <property type="match status" value="1"/>
</dbReference>
<dbReference type="Pfam" id="PF04717">
    <property type="entry name" value="Phage_base_V"/>
    <property type="match status" value="1"/>
</dbReference>
<dbReference type="AlphaFoldDB" id="A0A1X1PG35"/>
<dbReference type="NCBIfam" id="TIGR01646">
    <property type="entry name" value="vgr_GE"/>
    <property type="match status" value="1"/>
</dbReference>
<dbReference type="InterPro" id="IPR037026">
    <property type="entry name" value="Vgr_OB-fold_dom_sf"/>
</dbReference>
<evidence type="ECO:0000259" key="4">
    <source>
        <dbReference type="Pfam" id="PF13296"/>
    </source>
</evidence>
<feature type="compositionally biased region" description="Polar residues" evidence="1">
    <location>
        <begin position="718"/>
        <end position="734"/>
    </location>
</feature>
<reference evidence="5 8" key="2">
    <citation type="submission" date="2020-04" db="EMBL/GenBank/DDBJ databases">
        <authorList>
            <person name="De Canck E."/>
        </authorList>
    </citation>
    <scope>NUCLEOTIDE SEQUENCE [LARGE SCALE GENOMIC DNA]</scope>
    <source>
        <strain evidence="5 8">LMG 29660</strain>
    </source>
</reference>
<evidence type="ECO:0000259" key="3">
    <source>
        <dbReference type="Pfam" id="PF10106"/>
    </source>
</evidence>
<name>A0A1X1PG35_9BURK</name>
<dbReference type="InterPro" id="IPR018769">
    <property type="entry name" value="VgrG2_DUF2345"/>
</dbReference>
<dbReference type="InterPro" id="IPR006533">
    <property type="entry name" value="T6SS_Vgr_RhsGE"/>
</dbReference>
<evidence type="ECO:0000313" key="6">
    <source>
        <dbReference type="EMBL" id="ORT85057.1"/>
    </source>
</evidence>
<dbReference type="InterPro" id="IPR006531">
    <property type="entry name" value="Gp5/Vgr_OB"/>
</dbReference>
<evidence type="ECO:0000259" key="2">
    <source>
        <dbReference type="Pfam" id="PF04717"/>
    </source>
</evidence>
<reference evidence="6 7" key="1">
    <citation type="submission" date="2017-04" db="EMBL/GenBank/DDBJ databases">
        <title>Burkholderia puraquae sp. nov., a novel Burkholderia cepacia complex species from hospital setting samples.</title>
        <authorList>
            <person name="Martina P."/>
            <person name="Leguizamon M."/>
            <person name="Prieto C."/>
            <person name="Sousa S."/>
            <person name="Montanaro P."/>
            <person name="Draghi W."/>
            <person name="Staembler M."/>
            <person name="Bettiol M."/>
            <person name="Figoli C."/>
            <person name="Palau J."/>
            <person name="Alvarez F."/>
            <person name="Benetti S."/>
            <person name="Anchat E."/>
            <person name="Vescina C."/>
            <person name="Ferreras J."/>
            <person name="Lasch P."/>
            <person name="Lagares A."/>
            <person name="Zorreguieta A."/>
            <person name="Yantorno O."/>
            <person name="Bosch A."/>
        </authorList>
    </citation>
    <scope>NUCLEOTIDE SEQUENCE [LARGE SCALE GENOMIC DNA]</scope>
    <source>
        <strain evidence="6 7">CAMPA 1040</strain>
    </source>
</reference>